<dbReference type="PANTHER" id="PTHR36439">
    <property type="entry name" value="BLL4334 PROTEIN"/>
    <property type="match status" value="1"/>
</dbReference>
<evidence type="ECO:0000313" key="1">
    <source>
        <dbReference type="EMBL" id="AWN22755.1"/>
    </source>
</evidence>
<dbReference type="Proteomes" id="UP000245368">
    <property type="component" value="Chromosome"/>
</dbReference>
<dbReference type="Pfam" id="PF08002">
    <property type="entry name" value="DUF1697"/>
    <property type="match status" value="1"/>
</dbReference>
<organism evidence="1 2">
    <name type="scientific">Deinococcus irradiatisoli</name>
    <dbReference type="NCBI Taxonomy" id="2202254"/>
    <lineage>
        <taxon>Bacteria</taxon>
        <taxon>Thermotogati</taxon>
        <taxon>Deinococcota</taxon>
        <taxon>Deinococci</taxon>
        <taxon>Deinococcales</taxon>
        <taxon>Deinococcaceae</taxon>
        <taxon>Deinococcus</taxon>
    </lineage>
</organism>
<name>A0A2Z3JCU1_9DEIO</name>
<accession>A0A2Z3JCU1</accession>
<dbReference type="OrthoDB" id="9806494at2"/>
<dbReference type="PIRSF" id="PIRSF008502">
    <property type="entry name" value="UCP008502"/>
    <property type="match status" value="1"/>
</dbReference>
<dbReference type="KEGG" id="dez:DKM44_05520"/>
<dbReference type="SUPFAM" id="SSF160379">
    <property type="entry name" value="SP0830-like"/>
    <property type="match status" value="1"/>
</dbReference>
<evidence type="ECO:0008006" key="3">
    <source>
        <dbReference type="Google" id="ProtNLM"/>
    </source>
</evidence>
<dbReference type="EMBL" id="CP029494">
    <property type="protein sequence ID" value="AWN22755.1"/>
    <property type="molecule type" value="Genomic_DNA"/>
</dbReference>
<reference evidence="1 2" key="1">
    <citation type="submission" date="2018-05" db="EMBL/GenBank/DDBJ databases">
        <title>Complete Genome Sequence of Deinococcus sp. strain 17bor-2.</title>
        <authorList>
            <person name="Srinivasan S."/>
        </authorList>
    </citation>
    <scope>NUCLEOTIDE SEQUENCE [LARGE SCALE GENOMIC DNA]</scope>
    <source>
        <strain evidence="1 2">17bor-2</strain>
    </source>
</reference>
<dbReference type="PANTHER" id="PTHR36439:SF1">
    <property type="entry name" value="DUF1697 DOMAIN-CONTAINING PROTEIN"/>
    <property type="match status" value="1"/>
</dbReference>
<proteinExistence type="predicted"/>
<dbReference type="AlphaFoldDB" id="A0A2Z3JCU1"/>
<evidence type="ECO:0000313" key="2">
    <source>
        <dbReference type="Proteomes" id="UP000245368"/>
    </source>
</evidence>
<sequence>MKQIALLRGINVGGHRKVAMPALKQAFEALGLSDVQTYIQSGNVVFGGEADRADLEAAIERAFGFPVPVILRSAGEWQHLIMDNPYPEQAAADGSKVHLTLLGAEPTEAGLDALRAIDSGADEWTRRGSVLYLYTPNGLGQSKLNPDKLGVLTTTRNWRTVIKLAEMAGVATS</sequence>
<gene>
    <name evidence="1" type="ORF">DKM44_05520</name>
</gene>
<dbReference type="InterPro" id="IPR012545">
    <property type="entry name" value="DUF1697"/>
</dbReference>
<dbReference type="RefSeq" id="WP_109826038.1">
    <property type="nucleotide sequence ID" value="NZ_CP029494.1"/>
</dbReference>
<protein>
    <recommendedName>
        <fullName evidence="3">DUF1697 domain-containing protein</fullName>
    </recommendedName>
</protein>
<keyword evidence="2" id="KW-1185">Reference proteome</keyword>
<dbReference type="Gene3D" id="3.30.70.1280">
    <property type="entry name" value="SP0830-like domains"/>
    <property type="match status" value="1"/>
</dbReference>